<dbReference type="EMBL" id="JARVLH010000002">
    <property type="protein sequence ID" value="MEX5284941.1"/>
    <property type="molecule type" value="Genomic_DNA"/>
</dbReference>
<keyword evidence="2" id="KW-1185">Reference proteome</keyword>
<protein>
    <submittedName>
        <fullName evidence="1">Transposase</fullName>
    </submittedName>
</protein>
<comment type="caution">
    <text evidence="1">The sequence shown here is derived from an EMBL/GenBank/DDBJ whole genome shotgun (WGS) entry which is preliminary data.</text>
</comment>
<evidence type="ECO:0000313" key="1">
    <source>
        <dbReference type="EMBL" id="MEX5284941.1"/>
    </source>
</evidence>
<accession>A0ABV3X410</accession>
<organism evidence="1 2">
    <name type="scientific">Selenomonas sputigena</name>
    <dbReference type="NCBI Taxonomy" id="69823"/>
    <lineage>
        <taxon>Bacteria</taxon>
        <taxon>Bacillati</taxon>
        <taxon>Bacillota</taxon>
        <taxon>Negativicutes</taxon>
        <taxon>Selenomonadales</taxon>
        <taxon>Selenomonadaceae</taxon>
        <taxon>Selenomonas</taxon>
    </lineage>
</organism>
<proteinExistence type="predicted"/>
<dbReference type="RefSeq" id="WP_368846655.1">
    <property type="nucleotide sequence ID" value="NZ_CP194411.1"/>
</dbReference>
<gene>
    <name evidence="1" type="ORF">QCO44_04680</name>
</gene>
<sequence>MGEENKGKKYQDTVFRMYFDNAARLREVAGALHECTYASEEDVKIVTLEGTFLSQVKNDVSFLLSGRHLILIEHQSTENENMPLRCLYYVCEQFRKAVSAKQLYMKKRIGLPAPEFHVFFTADTELPERWQMRLSDAYLESGAESSLELTVTCHNIAYKSGRKLLKKSRSLHDYSFFISRVKENIAAGMERSKAIREAIRYCEEHGIMEEFLKVHEREVVDMVNFEWNQQEYEDAIREQGRERGLEQGRVMVVLGLLKQKQPLETIADAAELPLEKVREIGRLHSLL</sequence>
<reference evidence="1 2" key="1">
    <citation type="submission" date="2023-04" db="EMBL/GenBank/DDBJ databases">
        <title>Genome Sequence of Selenomonas sputigena ATCC 33150.</title>
        <authorList>
            <person name="Miller D.P."/>
            <person name="Anvari S."/>
            <person name="Polson S.W."/>
            <person name="Macdonald M."/>
            <person name="Mcdowell J.V."/>
        </authorList>
    </citation>
    <scope>NUCLEOTIDE SEQUENCE [LARGE SCALE GENOMIC DNA]</scope>
    <source>
        <strain evidence="1 2">ATCC 33150</strain>
    </source>
</reference>
<evidence type="ECO:0000313" key="2">
    <source>
        <dbReference type="Proteomes" id="UP001559623"/>
    </source>
</evidence>
<name>A0ABV3X410_9FIRM</name>
<dbReference type="Proteomes" id="UP001559623">
    <property type="component" value="Unassembled WGS sequence"/>
</dbReference>